<evidence type="ECO:0000256" key="1">
    <source>
        <dbReference type="SAM" id="MobiDB-lite"/>
    </source>
</evidence>
<comment type="caution">
    <text evidence="2">The sequence shown here is derived from an EMBL/GenBank/DDBJ whole genome shotgun (WGS) entry which is preliminary data.</text>
</comment>
<feature type="compositionally biased region" description="Basic and acidic residues" evidence="1">
    <location>
        <begin position="43"/>
        <end position="53"/>
    </location>
</feature>
<proteinExistence type="predicted"/>
<evidence type="ECO:0000313" key="3">
    <source>
        <dbReference type="Proteomes" id="UP000243096"/>
    </source>
</evidence>
<feature type="region of interest" description="Disordered" evidence="1">
    <location>
        <begin position="43"/>
        <end position="92"/>
    </location>
</feature>
<sequence>MLATRQQHILDALSKRRALSVVQLMRMLLLSRYHAKPYFVHDQPDTVKTEPKTFTDAGAVPREQGGLFEPEHGRRWDGGDRPHASPDGRLDT</sequence>
<name>A0A2P5K716_9BURK</name>
<reference evidence="2 3" key="1">
    <citation type="submission" date="2018-01" db="EMBL/GenBank/DDBJ databases">
        <title>Genomic Encyclopedia of Type Strains, Phase III (KMG-III): the genomes of soil and plant-associated and newly described type strains.</title>
        <authorList>
            <person name="Whitman W."/>
        </authorList>
    </citation>
    <scope>NUCLEOTIDE SEQUENCE [LARGE SCALE GENOMIC DNA]</scope>
    <source>
        <strain evidence="2 3">HKI456</strain>
    </source>
</reference>
<keyword evidence="3" id="KW-1185">Reference proteome</keyword>
<organism evidence="2 3">
    <name type="scientific">Mycetohabitans endofungorum</name>
    <dbReference type="NCBI Taxonomy" id="417203"/>
    <lineage>
        <taxon>Bacteria</taxon>
        <taxon>Pseudomonadati</taxon>
        <taxon>Pseudomonadota</taxon>
        <taxon>Betaproteobacteria</taxon>
        <taxon>Burkholderiales</taxon>
        <taxon>Burkholderiaceae</taxon>
        <taxon>Mycetohabitans</taxon>
    </lineage>
</organism>
<accession>A0A2P5K716</accession>
<protein>
    <submittedName>
        <fullName evidence="2">Uncharacterized protein</fullName>
    </submittedName>
</protein>
<dbReference type="AlphaFoldDB" id="A0A2P5K716"/>
<feature type="compositionally biased region" description="Basic and acidic residues" evidence="1">
    <location>
        <begin position="69"/>
        <end position="92"/>
    </location>
</feature>
<dbReference type="EMBL" id="PRDW01000019">
    <property type="protein sequence ID" value="PPB81438.1"/>
    <property type="molecule type" value="Genomic_DNA"/>
</dbReference>
<dbReference type="Proteomes" id="UP000243096">
    <property type="component" value="Unassembled WGS sequence"/>
</dbReference>
<gene>
    <name evidence="2" type="ORF">B0O95_11911</name>
</gene>
<evidence type="ECO:0000313" key="2">
    <source>
        <dbReference type="EMBL" id="PPB81438.1"/>
    </source>
</evidence>